<organism evidence="4 5">
    <name type="scientific">Lasiodiplodia hormozganensis</name>
    <dbReference type="NCBI Taxonomy" id="869390"/>
    <lineage>
        <taxon>Eukaryota</taxon>
        <taxon>Fungi</taxon>
        <taxon>Dikarya</taxon>
        <taxon>Ascomycota</taxon>
        <taxon>Pezizomycotina</taxon>
        <taxon>Dothideomycetes</taxon>
        <taxon>Dothideomycetes incertae sedis</taxon>
        <taxon>Botryosphaeriales</taxon>
        <taxon>Botryosphaeriaceae</taxon>
        <taxon>Lasiodiplodia</taxon>
    </lineage>
</organism>
<dbReference type="SFLD" id="SFLDG01150">
    <property type="entry name" value="Main.1:_Beta-like"/>
    <property type="match status" value="1"/>
</dbReference>
<protein>
    <submittedName>
        <fullName evidence="4">Glutathione S-transferase 3</fullName>
    </submittedName>
</protein>
<evidence type="ECO:0000259" key="2">
    <source>
        <dbReference type="PROSITE" id="PS50404"/>
    </source>
</evidence>
<dbReference type="Pfam" id="PF00043">
    <property type="entry name" value="GST_C"/>
    <property type="match status" value="1"/>
</dbReference>
<dbReference type="Gene3D" id="1.20.1050.10">
    <property type="match status" value="1"/>
</dbReference>
<comment type="caution">
    <text evidence="4">The sequence shown here is derived from an EMBL/GenBank/DDBJ whole genome shotgun (WGS) entry which is preliminary data.</text>
</comment>
<dbReference type="InterPro" id="IPR010987">
    <property type="entry name" value="Glutathione-S-Trfase_C-like"/>
</dbReference>
<dbReference type="InterPro" id="IPR040079">
    <property type="entry name" value="Glutathione_S-Trfase"/>
</dbReference>
<name>A0AA39XYY2_9PEZI</name>
<dbReference type="PROSITE" id="PS50405">
    <property type="entry name" value="GST_CTER"/>
    <property type="match status" value="1"/>
</dbReference>
<dbReference type="SFLD" id="SFLDS00019">
    <property type="entry name" value="Glutathione_Transferase_(cytos"/>
    <property type="match status" value="1"/>
</dbReference>
<dbReference type="PANTHER" id="PTHR44051:SF9">
    <property type="entry name" value="GLUTATHIONE S-TRANSFERASE 1"/>
    <property type="match status" value="1"/>
</dbReference>
<dbReference type="SFLD" id="SFLDG00358">
    <property type="entry name" value="Main_(cytGST)"/>
    <property type="match status" value="1"/>
</dbReference>
<comment type="similarity">
    <text evidence="1">Belongs to the GST superfamily.</text>
</comment>
<dbReference type="PROSITE" id="PS50404">
    <property type="entry name" value="GST_NTER"/>
    <property type="match status" value="1"/>
</dbReference>
<dbReference type="InterPro" id="IPR036282">
    <property type="entry name" value="Glutathione-S-Trfase_C_sf"/>
</dbReference>
<evidence type="ECO:0000259" key="3">
    <source>
        <dbReference type="PROSITE" id="PS50405"/>
    </source>
</evidence>
<dbReference type="SUPFAM" id="SSF47616">
    <property type="entry name" value="GST C-terminal domain-like"/>
    <property type="match status" value="1"/>
</dbReference>
<dbReference type="SUPFAM" id="SSF52833">
    <property type="entry name" value="Thioredoxin-like"/>
    <property type="match status" value="1"/>
</dbReference>
<evidence type="ECO:0000313" key="4">
    <source>
        <dbReference type="EMBL" id="KAK0642813.1"/>
    </source>
</evidence>
<accession>A0AA39XYY2</accession>
<evidence type="ECO:0000256" key="1">
    <source>
        <dbReference type="ARBA" id="ARBA00007409"/>
    </source>
</evidence>
<proteinExistence type="inferred from homology"/>
<keyword evidence="5" id="KW-1185">Reference proteome</keyword>
<dbReference type="AlphaFoldDB" id="A0AA39XYY2"/>
<dbReference type="CDD" id="cd03046">
    <property type="entry name" value="GST_N_GTT1_like"/>
    <property type="match status" value="1"/>
</dbReference>
<reference evidence="4" key="1">
    <citation type="submission" date="2023-06" db="EMBL/GenBank/DDBJ databases">
        <title>Multi-omics analyses reveal the molecular pathogenesis toolkit of Lasiodiplodia hormozganensis, a cross-kingdom pathogen.</title>
        <authorList>
            <person name="Felix C."/>
            <person name="Meneses R."/>
            <person name="Goncalves M.F.M."/>
            <person name="Tilleman L."/>
            <person name="Duarte A.S."/>
            <person name="Jorrin-Novo J.V."/>
            <person name="Van De Peer Y."/>
            <person name="Deforce D."/>
            <person name="Van Nieuwerburgh F."/>
            <person name="Esteves A.C."/>
            <person name="Alves A."/>
        </authorList>
    </citation>
    <scope>NUCLEOTIDE SEQUENCE</scope>
    <source>
        <strain evidence="4">CBS 339.90</strain>
    </source>
</reference>
<dbReference type="Pfam" id="PF13409">
    <property type="entry name" value="GST_N_2"/>
    <property type="match status" value="1"/>
</dbReference>
<gene>
    <name evidence="4" type="primary">gst3_3</name>
    <name evidence="4" type="ORF">DIS24_g8634</name>
</gene>
<dbReference type="EMBL" id="JAUJDW010000066">
    <property type="protein sequence ID" value="KAK0642813.1"/>
    <property type="molecule type" value="Genomic_DNA"/>
</dbReference>
<sequence>MTLTVHHLQRSQSERIVWLCEELGIDYNLQVYHRERVGLGAPPNLKAIHASGTAPVIEDGEVVISECGAIMDYILGKYGNGRLTVPSTAPNFADYVFWYHWAIGTLQSMEMTLIFVARTGVPDDNPVMQVLKGRLAHALKMMDERLQKAPWLAGDEITAADIYAVFAVTTVRLFTPFALTGYNGILGWLEKIAQRPAYKNFIEKGEQGDDRGELPVLGAEAPRRLF</sequence>
<feature type="domain" description="GST C-terminal" evidence="3">
    <location>
        <begin position="88"/>
        <end position="216"/>
    </location>
</feature>
<evidence type="ECO:0000313" key="5">
    <source>
        <dbReference type="Proteomes" id="UP001175001"/>
    </source>
</evidence>
<feature type="domain" description="GST N-terminal" evidence="2">
    <location>
        <begin position="1"/>
        <end position="82"/>
    </location>
</feature>
<dbReference type="Proteomes" id="UP001175001">
    <property type="component" value="Unassembled WGS sequence"/>
</dbReference>
<dbReference type="InterPro" id="IPR004046">
    <property type="entry name" value="GST_C"/>
</dbReference>
<dbReference type="Gene3D" id="3.40.30.10">
    <property type="entry name" value="Glutaredoxin"/>
    <property type="match status" value="1"/>
</dbReference>
<dbReference type="InterPro" id="IPR036249">
    <property type="entry name" value="Thioredoxin-like_sf"/>
</dbReference>
<dbReference type="PANTHER" id="PTHR44051">
    <property type="entry name" value="GLUTATHIONE S-TRANSFERASE-RELATED"/>
    <property type="match status" value="1"/>
</dbReference>
<dbReference type="InterPro" id="IPR004045">
    <property type="entry name" value="Glutathione_S-Trfase_N"/>
</dbReference>